<dbReference type="AlphaFoldDB" id="A0A0A0CYG6"/>
<dbReference type="Proteomes" id="UP000029995">
    <property type="component" value="Unassembled WGS sequence"/>
</dbReference>
<accession>A0A0A0CYG6</accession>
<gene>
    <name evidence="2" type="ORF">P409_31835</name>
</gene>
<organism evidence="2 3">
    <name type="scientific">Inquilinus limosus MP06</name>
    <dbReference type="NCBI Taxonomy" id="1398085"/>
    <lineage>
        <taxon>Bacteria</taxon>
        <taxon>Pseudomonadati</taxon>
        <taxon>Pseudomonadota</taxon>
        <taxon>Alphaproteobacteria</taxon>
        <taxon>Rhodospirillales</taxon>
        <taxon>Rhodospirillaceae</taxon>
        <taxon>Inquilinus</taxon>
    </lineage>
</organism>
<proteinExistence type="predicted"/>
<evidence type="ECO:0000256" key="1">
    <source>
        <dbReference type="SAM" id="MobiDB-lite"/>
    </source>
</evidence>
<name>A0A0A0CYG6_9PROT</name>
<protein>
    <submittedName>
        <fullName evidence="2">Uncharacterized protein</fullName>
    </submittedName>
</protein>
<evidence type="ECO:0000313" key="3">
    <source>
        <dbReference type="Proteomes" id="UP000029995"/>
    </source>
</evidence>
<dbReference type="OrthoDB" id="8238110at2"/>
<evidence type="ECO:0000313" key="2">
    <source>
        <dbReference type="EMBL" id="KGM30643.1"/>
    </source>
</evidence>
<comment type="caution">
    <text evidence="2">The sequence shown here is derived from an EMBL/GenBank/DDBJ whole genome shotgun (WGS) entry which is preliminary data.</text>
</comment>
<sequence>MTMVIPASDEPSPALTIGGGARRAGAGEGRCDGGLSFVVERPPGRQAGTMRSGFIASAAAALVLSACSQPPPRQGTVAVETGGSTVIVPAGTPIITPGPAINPGTQVVLVTPGIPASAAGNPVVTPVPPVSVPRSSAPVMATPVSTAGVPLSGPDIVSLLSNQTVYARYAINTGTLRAGDPWVEYYRPDGQYYYRDQRRSFVGRWSVANGKLCYSENASTVCGVVYRTGDTISFTQEGRIVGNSTRVVPGDVERLAGGFSQF</sequence>
<dbReference type="RefSeq" id="WP_034848063.1">
    <property type="nucleotide sequence ID" value="NZ_JANX01000750.1"/>
</dbReference>
<reference evidence="2 3" key="1">
    <citation type="submission" date="2014-01" db="EMBL/GenBank/DDBJ databases">
        <title>Genome sequence determination for a cystic fibrosis isolate, Inquilinus limosus.</title>
        <authorList>
            <person name="Pino M."/>
            <person name="Di Conza J."/>
            <person name="Gutkind G."/>
        </authorList>
    </citation>
    <scope>NUCLEOTIDE SEQUENCE [LARGE SCALE GENOMIC DNA]</scope>
    <source>
        <strain evidence="2 3">MP06</strain>
    </source>
</reference>
<feature type="region of interest" description="Disordered" evidence="1">
    <location>
        <begin position="1"/>
        <end position="25"/>
    </location>
</feature>
<dbReference type="EMBL" id="JANX01000750">
    <property type="protein sequence ID" value="KGM30643.1"/>
    <property type="molecule type" value="Genomic_DNA"/>
</dbReference>